<evidence type="ECO:0000313" key="2">
    <source>
        <dbReference type="Proteomes" id="UP001497516"/>
    </source>
</evidence>
<proteinExistence type="predicted"/>
<gene>
    <name evidence="1" type="ORF">LTRI10_LOCUS51413</name>
</gene>
<keyword evidence="2" id="KW-1185">Reference proteome</keyword>
<evidence type="ECO:0000313" key="1">
    <source>
        <dbReference type="EMBL" id="CAL1412097.1"/>
    </source>
</evidence>
<dbReference type="Proteomes" id="UP001497516">
    <property type="component" value="Chromosome 9"/>
</dbReference>
<sequence>MIFITPTGGVGDSFAIRGSASRDSPTSVFVSMGEGTLVDGDVAERTAVATASFSVLSAVVVSPCSYSIGNAGCSNQSSKSVSATNGLITVAVGGGIGHISILAASNFILRTMVSSLSESPSNIDMCLVRVPATGL</sequence>
<protein>
    <submittedName>
        <fullName evidence="1">Uncharacterized protein</fullName>
    </submittedName>
</protein>
<reference evidence="1 2" key="1">
    <citation type="submission" date="2024-04" db="EMBL/GenBank/DDBJ databases">
        <authorList>
            <person name="Fracassetti M."/>
        </authorList>
    </citation>
    <scope>NUCLEOTIDE SEQUENCE [LARGE SCALE GENOMIC DNA]</scope>
</reference>
<organism evidence="1 2">
    <name type="scientific">Linum trigynum</name>
    <dbReference type="NCBI Taxonomy" id="586398"/>
    <lineage>
        <taxon>Eukaryota</taxon>
        <taxon>Viridiplantae</taxon>
        <taxon>Streptophyta</taxon>
        <taxon>Embryophyta</taxon>
        <taxon>Tracheophyta</taxon>
        <taxon>Spermatophyta</taxon>
        <taxon>Magnoliopsida</taxon>
        <taxon>eudicotyledons</taxon>
        <taxon>Gunneridae</taxon>
        <taxon>Pentapetalae</taxon>
        <taxon>rosids</taxon>
        <taxon>fabids</taxon>
        <taxon>Malpighiales</taxon>
        <taxon>Linaceae</taxon>
        <taxon>Linum</taxon>
    </lineage>
</organism>
<accession>A0AAV2GNR0</accession>
<name>A0AAV2GNR0_9ROSI</name>
<dbReference type="AlphaFoldDB" id="A0AAV2GNR0"/>
<dbReference type="EMBL" id="OZ034822">
    <property type="protein sequence ID" value="CAL1412097.1"/>
    <property type="molecule type" value="Genomic_DNA"/>
</dbReference>